<evidence type="ECO:0000256" key="6">
    <source>
        <dbReference type="SAM" id="Phobius"/>
    </source>
</evidence>
<feature type="transmembrane region" description="Helical" evidence="6">
    <location>
        <begin position="156"/>
        <end position="173"/>
    </location>
</feature>
<organism evidence="8 9">
    <name type="scientific">Paralimibaculum aggregatum</name>
    <dbReference type="NCBI Taxonomy" id="3036245"/>
    <lineage>
        <taxon>Bacteria</taxon>
        <taxon>Pseudomonadati</taxon>
        <taxon>Pseudomonadota</taxon>
        <taxon>Alphaproteobacteria</taxon>
        <taxon>Rhodobacterales</taxon>
        <taxon>Paracoccaceae</taxon>
        <taxon>Paralimibaculum</taxon>
    </lineage>
</organism>
<evidence type="ECO:0000256" key="4">
    <source>
        <dbReference type="ARBA" id="ARBA00022989"/>
    </source>
</evidence>
<feature type="transmembrane region" description="Helical" evidence="6">
    <location>
        <begin position="185"/>
        <end position="206"/>
    </location>
</feature>
<name>A0ABQ6LGN3_9RHOB</name>
<accession>A0ABQ6LGN3</accession>
<feature type="transmembrane region" description="Helical" evidence="6">
    <location>
        <begin position="243"/>
        <end position="263"/>
    </location>
</feature>
<feature type="domain" description="EamA" evidence="7">
    <location>
        <begin position="13"/>
        <end position="146"/>
    </location>
</feature>
<proteinExistence type="inferred from homology"/>
<evidence type="ECO:0000259" key="7">
    <source>
        <dbReference type="Pfam" id="PF00892"/>
    </source>
</evidence>
<feature type="transmembrane region" description="Helical" evidence="6">
    <location>
        <begin position="105"/>
        <end position="124"/>
    </location>
</feature>
<dbReference type="RefSeq" id="WP_285671256.1">
    <property type="nucleotide sequence ID" value="NZ_BSYI01000011.1"/>
</dbReference>
<keyword evidence="9" id="KW-1185">Reference proteome</keyword>
<evidence type="ECO:0000256" key="1">
    <source>
        <dbReference type="ARBA" id="ARBA00004141"/>
    </source>
</evidence>
<feature type="transmembrane region" description="Helical" evidence="6">
    <location>
        <begin position="212"/>
        <end position="231"/>
    </location>
</feature>
<dbReference type="PANTHER" id="PTHR22911:SF6">
    <property type="entry name" value="SOLUTE CARRIER FAMILY 35 MEMBER G1"/>
    <property type="match status" value="1"/>
</dbReference>
<feature type="transmembrane region" description="Helical" evidence="6">
    <location>
        <begin position="269"/>
        <end position="287"/>
    </location>
</feature>
<comment type="similarity">
    <text evidence="2">Belongs to the drug/metabolite transporter (DMT) superfamily. 10 TMS drug/metabolite exporter (DME) (TC 2.A.7.3) family.</text>
</comment>
<dbReference type="Proteomes" id="UP001239909">
    <property type="component" value="Unassembled WGS sequence"/>
</dbReference>
<keyword evidence="5 6" id="KW-0472">Membrane</keyword>
<reference evidence="8 9" key="1">
    <citation type="submission" date="2023-04" db="EMBL/GenBank/DDBJ databases">
        <title>Marinoamorphus aggregata gen. nov., sp. Nov., isolate from tissue of brittle star Ophioplocus japonicus.</title>
        <authorList>
            <person name="Kawano K."/>
            <person name="Sawayama S."/>
            <person name="Nakagawa S."/>
        </authorList>
    </citation>
    <scope>NUCLEOTIDE SEQUENCE [LARGE SCALE GENOMIC DNA]</scope>
    <source>
        <strain evidence="8 9">NKW23</strain>
    </source>
</reference>
<dbReference type="Pfam" id="PF00892">
    <property type="entry name" value="EamA"/>
    <property type="match status" value="1"/>
</dbReference>
<dbReference type="SUPFAM" id="SSF103481">
    <property type="entry name" value="Multidrug resistance efflux transporter EmrE"/>
    <property type="match status" value="2"/>
</dbReference>
<evidence type="ECO:0000256" key="5">
    <source>
        <dbReference type="ARBA" id="ARBA00023136"/>
    </source>
</evidence>
<feature type="transmembrane region" description="Helical" evidence="6">
    <location>
        <begin position="80"/>
        <end position="99"/>
    </location>
</feature>
<evidence type="ECO:0000313" key="8">
    <source>
        <dbReference type="EMBL" id="GMG82473.1"/>
    </source>
</evidence>
<dbReference type="InterPro" id="IPR037185">
    <property type="entry name" value="EmrE-like"/>
</dbReference>
<dbReference type="EMBL" id="BSYI01000011">
    <property type="protein sequence ID" value="GMG82473.1"/>
    <property type="molecule type" value="Genomic_DNA"/>
</dbReference>
<keyword evidence="4 6" id="KW-1133">Transmembrane helix</keyword>
<evidence type="ECO:0000256" key="3">
    <source>
        <dbReference type="ARBA" id="ARBA00022692"/>
    </source>
</evidence>
<gene>
    <name evidence="8" type="ORF">LNKW23_16860</name>
</gene>
<protein>
    <submittedName>
        <fullName evidence="8">DMT family transporter</fullName>
    </submittedName>
</protein>
<keyword evidence="3 6" id="KW-0812">Transmembrane</keyword>
<evidence type="ECO:0000313" key="9">
    <source>
        <dbReference type="Proteomes" id="UP001239909"/>
    </source>
</evidence>
<dbReference type="InterPro" id="IPR000620">
    <property type="entry name" value="EamA_dom"/>
</dbReference>
<feature type="transmembrane region" description="Helical" evidence="6">
    <location>
        <begin position="42"/>
        <end position="60"/>
    </location>
</feature>
<comment type="subcellular location">
    <subcellularLocation>
        <location evidence="1">Membrane</location>
        <topology evidence="1">Multi-pass membrane protein</topology>
    </subcellularLocation>
</comment>
<dbReference type="PANTHER" id="PTHR22911">
    <property type="entry name" value="ACYL-MALONYL CONDENSING ENZYME-RELATED"/>
    <property type="match status" value="1"/>
</dbReference>
<feature type="transmembrane region" description="Helical" evidence="6">
    <location>
        <begin position="131"/>
        <end position="150"/>
    </location>
</feature>
<sequence>MPRPDPLSPNAQGALWLLASVAGATAMTVAVRLLSPELHTSMLAFLRSAFAAVLVLPFLVRARLSGGAPIRFSRWPLHLLRGLLIGVALNSGFYAIAHLELATSTILFFLAPAFATAFAALFMGEPVGLRRWGAIAAGLLGAVVILRPGIAAFDPVMAIAILSALAFAAALIIGRQIGSVDGSDAVFVSSSIVVVAATLPPALFVWGLPQGGLAWAILAVLVLGSAVRTYSDIRAYAVGDAGFIAPFTYLRLITVGLAGWLLFGETIDGWTAAGGAIIIGATLYISLRETRLRRRVARGAAAP</sequence>
<comment type="caution">
    <text evidence="8">The sequence shown here is derived from an EMBL/GenBank/DDBJ whole genome shotgun (WGS) entry which is preliminary data.</text>
</comment>
<evidence type="ECO:0000256" key="2">
    <source>
        <dbReference type="ARBA" id="ARBA00009853"/>
    </source>
</evidence>